<dbReference type="Proteomes" id="UP000046680">
    <property type="component" value="Unassembled WGS sequence"/>
</dbReference>
<evidence type="ECO:0000313" key="1">
    <source>
        <dbReference type="EMBL" id="CFR82817.1"/>
    </source>
</evidence>
<dbReference type="EMBL" id="CNGE01000782">
    <property type="protein sequence ID" value="CKT33761.1"/>
    <property type="molecule type" value="Genomic_DNA"/>
</dbReference>
<evidence type="ECO:0000313" key="4">
    <source>
        <dbReference type="Proteomes" id="UP000048948"/>
    </source>
</evidence>
<dbReference type="AlphaFoldDB" id="A0A655ANN3"/>
<proteinExistence type="predicted"/>
<dbReference type="Proteomes" id="UP000048948">
    <property type="component" value="Unassembled WGS sequence"/>
</dbReference>
<accession>A0A655ANN3</accession>
<name>A0A655ANN3_MYCTX</name>
<evidence type="ECO:0000313" key="2">
    <source>
        <dbReference type="EMBL" id="CKT33761.1"/>
    </source>
</evidence>
<dbReference type="EMBL" id="CGCX01000751">
    <property type="protein sequence ID" value="CFR82817.1"/>
    <property type="molecule type" value="Genomic_DNA"/>
</dbReference>
<organism evidence="2 4">
    <name type="scientific">Mycobacterium tuberculosis</name>
    <dbReference type="NCBI Taxonomy" id="1773"/>
    <lineage>
        <taxon>Bacteria</taxon>
        <taxon>Bacillati</taxon>
        <taxon>Actinomycetota</taxon>
        <taxon>Actinomycetes</taxon>
        <taxon>Mycobacteriales</taxon>
        <taxon>Mycobacteriaceae</taxon>
        <taxon>Mycobacterium</taxon>
        <taxon>Mycobacterium tuberculosis complex</taxon>
    </lineage>
</organism>
<evidence type="ECO:0000313" key="3">
    <source>
        <dbReference type="Proteomes" id="UP000046680"/>
    </source>
</evidence>
<sequence length="59" mass="6374">MNLGALPLIAIECMTRPVEYSPAFRLDSAAVSTTMFIKSPAPWKPILEKNVTNGLSPAL</sequence>
<reference evidence="3 4" key="1">
    <citation type="submission" date="2015-03" db="EMBL/GenBank/DDBJ databases">
        <authorList>
            <consortium name="Pathogen Informatics"/>
        </authorList>
    </citation>
    <scope>NUCLEOTIDE SEQUENCE [LARGE SCALE GENOMIC DNA]</scope>
    <source>
        <strain evidence="2 4">Bir 172</strain>
        <strain evidence="1 3">C09601061</strain>
    </source>
</reference>
<gene>
    <name evidence="1" type="ORF">ERS007657_02094</name>
    <name evidence="2" type="ORF">ERS027646_03374</name>
</gene>
<protein>
    <submittedName>
        <fullName evidence="2">Uncharacterized protein</fullName>
    </submittedName>
</protein>